<dbReference type="EMBL" id="KZ678151">
    <property type="protein sequence ID" value="PSN59996.1"/>
    <property type="molecule type" value="Genomic_DNA"/>
</dbReference>
<name>A0A2T2N408_CORCC</name>
<reference evidence="4 5" key="1">
    <citation type="journal article" date="2018" name="Front. Microbiol.">
        <title>Genome-Wide Analysis of Corynespora cassiicola Leaf Fall Disease Putative Effectors.</title>
        <authorList>
            <person name="Lopez D."/>
            <person name="Ribeiro S."/>
            <person name="Label P."/>
            <person name="Fumanal B."/>
            <person name="Venisse J.S."/>
            <person name="Kohler A."/>
            <person name="de Oliveira R.R."/>
            <person name="Labutti K."/>
            <person name="Lipzen A."/>
            <person name="Lail K."/>
            <person name="Bauer D."/>
            <person name="Ohm R.A."/>
            <person name="Barry K.W."/>
            <person name="Spatafora J."/>
            <person name="Grigoriev I.V."/>
            <person name="Martin F.M."/>
            <person name="Pujade-Renaud V."/>
        </authorList>
    </citation>
    <scope>NUCLEOTIDE SEQUENCE [LARGE SCALE GENOMIC DNA]</scope>
    <source>
        <strain evidence="4 5">Philippines</strain>
    </source>
</reference>
<accession>A0A2T2N408</accession>
<dbReference type="OrthoDB" id="3686745at2759"/>
<dbReference type="InterPro" id="IPR036770">
    <property type="entry name" value="Ankyrin_rpt-contain_sf"/>
</dbReference>
<evidence type="ECO:0000256" key="1">
    <source>
        <dbReference type="ARBA" id="ARBA00022737"/>
    </source>
</evidence>
<dbReference type="InterPro" id="IPR002110">
    <property type="entry name" value="Ankyrin_rpt"/>
</dbReference>
<dbReference type="Gene3D" id="1.25.40.20">
    <property type="entry name" value="Ankyrin repeat-containing domain"/>
    <property type="match status" value="1"/>
</dbReference>
<dbReference type="PANTHER" id="PTHR24198:SF165">
    <property type="entry name" value="ANKYRIN REPEAT-CONTAINING PROTEIN-RELATED"/>
    <property type="match status" value="1"/>
</dbReference>
<dbReference type="PANTHER" id="PTHR24198">
    <property type="entry name" value="ANKYRIN REPEAT AND PROTEIN KINASE DOMAIN-CONTAINING PROTEIN"/>
    <property type="match status" value="1"/>
</dbReference>
<feature type="non-terminal residue" evidence="4">
    <location>
        <position position="113"/>
    </location>
</feature>
<dbReference type="Pfam" id="PF12796">
    <property type="entry name" value="Ank_2"/>
    <property type="match status" value="1"/>
</dbReference>
<dbReference type="Proteomes" id="UP000240883">
    <property type="component" value="Unassembled WGS sequence"/>
</dbReference>
<keyword evidence="2 3" id="KW-0040">ANK repeat</keyword>
<feature type="non-terminal residue" evidence="4">
    <location>
        <position position="1"/>
    </location>
</feature>
<feature type="repeat" description="ANK" evidence="3">
    <location>
        <begin position="26"/>
        <end position="58"/>
    </location>
</feature>
<dbReference type="PRINTS" id="PR01415">
    <property type="entry name" value="ANKYRIN"/>
</dbReference>
<sequence>SVLTRDERCVEVLLSNGWDINERGDCGRTALHEAAKEGMLTMIRLLLKHNPNIDALDNYEKTPLIYGSHFERPFIIQELLEANADINKVDSVGAGAIYYASYEGHVETVKMLL</sequence>
<keyword evidence="5" id="KW-1185">Reference proteome</keyword>
<gene>
    <name evidence="4" type="ORF">BS50DRAFT_442682</name>
</gene>
<evidence type="ECO:0000256" key="2">
    <source>
        <dbReference type="ARBA" id="ARBA00023043"/>
    </source>
</evidence>
<evidence type="ECO:0000256" key="3">
    <source>
        <dbReference type="PROSITE-ProRule" id="PRU00023"/>
    </source>
</evidence>
<proteinExistence type="predicted"/>
<keyword evidence="1" id="KW-0677">Repeat</keyword>
<dbReference type="SUPFAM" id="SSF48403">
    <property type="entry name" value="Ankyrin repeat"/>
    <property type="match status" value="1"/>
</dbReference>
<dbReference type="PROSITE" id="PS50297">
    <property type="entry name" value="ANK_REP_REGION"/>
    <property type="match status" value="1"/>
</dbReference>
<evidence type="ECO:0000313" key="5">
    <source>
        <dbReference type="Proteomes" id="UP000240883"/>
    </source>
</evidence>
<dbReference type="AlphaFoldDB" id="A0A2T2N408"/>
<dbReference type="STRING" id="1448308.A0A2T2N408"/>
<evidence type="ECO:0000313" key="4">
    <source>
        <dbReference type="EMBL" id="PSN59996.1"/>
    </source>
</evidence>
<dbReference type="PROSITE" id="PS50088">
    <property type="entry name" value="ANK_REPEAT"/>
    <property type="match status" value="1"/>
</dbReference>
<organism evidence="4 5">
    <name type="scientific">Corynespora cassiicola Philippines</name>
    <dbReference type="NCBI Taxonomy" id="1448308"/>
    <lineage>
        <taxon>Eukaryota</taxon>
        <taxon>Fungi</taxon>
        <taxon>Dikarya</taxon>
        <taxon>Ascomycota</taxon>
        <taxon>Pezizomycotina</taxon>
        <taxon>Dothideomycetes</taxon>
        <taxon>Pleosporomycetidae</taxon>
        <taxon>Pleosporales</taxon>
        <taxon>Corynesporascaceae</taxon>
        <taxon>Corynespora</taxon>
    </lineage>
</organism>
<dbReference type="SMART" id="SM00248">
    <property type="entry name" value="ANK"/>
    <property type="match status" value="2"/>
</dbReference>
<protein>
    <submittedName>
        <fullName evidence="4">Ankyrin</fullName>
    </submittedName>
</protein>